<dbReference type="AlphaFoldDB" id="A0AA39P2H1"/>
<reference evidence="1" key="1">
    <citation type="submission" date="2023-06" db="EMBL/GenBank/DDBJ databases">
        <authorList>
            <consortium name="Lawrence Berkeley National Laboratory"/>
            <person name="Ahrendt S."/>
            <person name="Sahu N."/>
            <person name="Indic B."/>
            <person name="Wong-Bajracharya J."/>
            <person name="Merenyi Z."/>
            <person name="Ke H.-M."/>
            <person name="Monk M."/>
            <person name="Kocsube S."/>
            <person name="Drula E."/>
            <person name="Lipzen A."/>
            <person name="Balint B."/>
            <person name="Henrissat B."/>
            <person name="Andreopoulos B."/>
            <person name="Martin F.M."/>
            <person name="Harder C.B."/>
            <person name="Rigling D."/>
            <person name="Ford K.L."/>
            <person name="Foster G.D."/>
            <person name="Pangilinan J."/>
            <person name="Papanicolaou A."/>
            <person name="Barry K."/>
            <person name="LaButti K."/>
            <person name="Viragh M."/>
            <person name="Koriabine M."/>
            <person name="Yan M."/>
            <person name="Riley R."/>
            <person name="Champramary S."/>
            <person name="Plett K.L."/>
            <person name="Tsai I.J."/>
            <person name="Slot J."/>
            <person name="Sipos G."/>
            <person name="Plett J."/>
            <person name="Nagy L.G."/>
            <person name="Grigoriev I.V."/>
        </authorList>
    </citation>
    <scope>NUCLEOTIDE SEQUENCE</scope>
    <source>
        <strain evidence="1">ICMP 16352</strain>
    </source>
</reference>
<dbReference type="Proteomes" id="UP001175227">
    <property type="component" value="Unassembled WGS sequence"/>
</dbReference>
<feature type="non-terminal residue" evidence="1">
    <location>
        <position position="1"/>
    </location>
</feature>
<sequence length="144" mass="16198">CDHPVCRFGSATGTGDPPSDECNWLKTCEPKNPSRNGSREYLPFGQTALSPSQGLKKYKSSEHLAITETSRFLCNMAAHSDAVFRIPNTPVYWPWPRVINPHYEEVKAASEAWFRSFKAFGPESQCAFDRCNFSMARTLLSGHH</sequence>
<keyword evidence="2" id="KW-1185">Reference proteome</keyword>
<gene>
    <name evidence="1" type="ORF">IW261DRAFT_1642056</name>
</gene>
<evidence type="ECO:0000313" key="1">
    <source>
        <dbReference type="EMBL" id="KAK0476350.1"/>
    </source>
</evidence>
<dbReference type="InterPro" id="IPR008949">
    <property type="entry name" value="Isoprenoid_synthase_dom_sf"/>
</dbReference>
<proteinExistence type="predicted"/>
<name>A0AA39P2H1_9AGAR</name>
<evidence type="ECO:0000313" key="2">
    <source>
        <dbReference type="Proteomes" id="UP001175227"/>
    </source>
</evidence>
<comment type="caution">
    <text evidence="1">The sequence shown here is derived from an EMBL/GenBank/DDBJ whole genome shotgun (WGS) entry which is preliminary data.</text>
</comment>
<dbReference type="Gene3D" id="1.10.600.10">
    <property type="entry name" value="Farnesyl Diphosphate Synthase"/>
    <property type="match status" value="1"/>
</dbReference>
<accession>A0AA39P2H1</accession>
<organism evidence="1 2">
    <name type="scientific">Armillaria novae-zelandiae</name>
    <dbReference type="NCBI Taxonomy" id="153914"/>
    <lineage>
        <taxon>Eukaryota</taxon>
        <taxon>Fungi</taxon>
        <taxon>Dikarya</taxon>
        <taxon>Basidiomycota</taxon>
        <taxon>Agaricomycotina</taxon>
        <taxon>Agaricomycetes</taxon>
        <taxon>Agaricomycetidae</taxon>
        <taxon>Agaricales</taxon>
        <taxon>Marasmiineae</taxon>
        <taxon>Physalacriaceae</taxon>
        <taxon>Armillaria</taxon>
    </lineage>
</organism>
<protein>
    <submittedName>
        <fullName evidence="1">Uncharacterized protein</fullName>
    </submittedName>
</protein>
<dbReference type="EMBL" id="JAUEPR010000020">
    <property type="protein sequence ID" value="KAK0476350.1"/>
    <property type="molecule type" value="Genomic_DNA"/>
</dbReference>